<dbReference type="InterPro" id="IPR027017">
    <property type="entry name" value="P60_peptidase_YkfC"/>
</dbReference>
<evidence type="ECO:0000313" key="7">
    <source>
        <dbReference type="EMBL" id="AFU98720.1"/>
    </source>
</evidence>
<feature type="chain" id="PRO_5003880727" evidence="5">
    <location>
        <begin position="19"/>
        <end position="457"/>
    </location>
</feature>
<sequence>MRTLLAAWLLAWACGSVAQSFSTDVPGVEESMLAPAYWLAGASDGVRLSPARLAQWNARNLADDPYLMDPLALGDALSGTQLARWLSGVSSKAGSPRFFRTGEAVTEADWARWQSAARAEQLPAKIPVRFGLVVTRAALRSFPTDEKIYKAAGDWDLDRFQESGVFPGEAVALLHESADGHWWFVRHYHYAAWIRKSAVAEASREQVAAFVNAPDRLMITGAQVHTNFNPEEPRSSRVLLDMGVSLPRLRAAEVGHSVNGQNPYASHIVQLPVRNADGSLALVPTLIARSQDVQAGALPLTEANILRQSFKFLGERYGWGHDYYGRDCTGFVGEVYRSMGLLMPRNSGQQGRSKFAPGVWLDGRSRDEKLAAIAQLRIGDLIYIPGHVMLYIGEVKGEPYVIHDVTGLSYFTGNAAGEQSLYTGTLSGVSVTPLKPLRLNEQQDFIDAIYAIKTISE</sequence>
<dbReference type="Pfam" id="PF00877">
    <property type="entry name" value="NLPC_P60"/>
    <property type="match status" value="1"/>
</dbReference>
<evidence type="ECO:0000256" key="5">
    <source>
        <dbReference type="SAM" id="SignalP"/>
    </source>
</evidence>
<comment type="similarity">
    <text evidence="1">Belongs to the peptidase C40 family.</text>
</comment>
<dbReference type="GO" id="GO:0006508">
    <property type="term" value="P:proteolysis"/>
    <property type="evidence" value="ECO:0007669"/>
    <property type="project" value="UniProtKB-KW"/>
</dbReference>
<feature type="domain" description="NlpC/P60" evidence="6">
    <location>
        <begin position="299"/>
        <end position="433"/>
    </location>
</feature>
<evidence type="ECO:0000256" key="3">
    <source>
        <dbReference type="ARBA" id="ARBA00022801"/>
    </source>
</evidence>
<reference evidence="7 8" key="1">
    <citation type="journal article" date="2013" name="Genome Announc.">
        <title>Complete genome sequence of Simiduia agarivorans SA1(T), a marine bacterium able to degrade a variety of polysaccharides.</title>
        <authorList>
            <person name="Lin S.Y."/>
            <person name="Shieh W.Y."/>
            <person name="Chen J.S."/>
            <person name="Tang S.L."/>
        </authorList>
    </citation>
    <scope>NUCLEOTIDE SEQUENCE [LARGE SCALE GENOMIC DNA]</scope>
    <source>
        <strain evidence="8">DSM 21679 / JCM 13881 / BCRC 17597 / SA1</strain>
    </source>
</reference>
<dbReference type="Pfam" id="PF12913">
    <property type="entry name" value="SH3_6"/>
    <property type="match status" value="1"/>
</dbReference>
<dbReference type="PIRSF" id="PIRSF019015">
    <property type="entry name" value="P60_peptidase_YkfC"/>
    <property type="match status" value="1"/>
</dbReference>
<evidence type="ECO:0000256" key="2">
    <source>
        <dbReference type="ARBA" id="ARBA00022670"/>
    </source>
</evidence>
<accession>K4KKI4</accession>
<dbReference type="AlphaFoldDB" id="K4KKI4"/>
<dbReference type="InterPro" id="IPR038765">
    <property type="entry name" value="Papain-like_cys_pep_sf"/>
</dbReference>
<organism evidence="7 8">
    <name type="scientific">Simiduia agarivorans (strain DSM 21679 / JCM 13881 / BCRC 17597 / SA1)</name>
    <dbReference type="NCBI Taxonomy" id="1117647"/>
    <lineage>
        <taxon>Bacteria</taxon>
        <taxon>Pseudomonadati</taxon>
        <taxon>Pseudomonadota</taxon>
        <taxon>Gammaproteobacteria</taxon>
        <taxon>Cellvibrionales</taxon>
        <taxon>Cellvibrionaceae</taxon>
        <taxon>Simiduia</taxon>
    </lineage>
</organism>
<evidence type="ECO:0000313" key="8">
    <source>
        <dbReference type="Proteomes" id="UP000000466"/>
    </source>
</evidence>
<dbReference type="Proteomes" id="UP000000466">
    <property type="component" value="Chromosome"/>
</dbReference>
<dbReference type="HOGENOM" id="CLU_045651_0_0_6"/>
<proteinExistence type="inferred from homology"/>
<dbReference type="SUPFAM" id="SSF54001">
    <property type="entry name" value="Cysteine proteinases"/>
    <property type="match status" value="1"/>
</dbReference>
<dbReference type="InterPro" id="IPR039439">
    <property type="entry name" value="SH3b1_dom"/>
</dbReference>
<keyword evidence="5" id="KW-0732">Signal</keyword>
<evidence type="ECO:0000259" key="6">
    <source>
        <dbReference type="PROSITE" id="PS51935"/>
    </source>
</evidence>
<protein>
    <submittedName>
        <fullName evidence="7">NLP/P60 protein</fullName>
    </submittedName>
</protein>
<dbReference type="KEGG" id="saga:M5M_07645"/>
<feature type="signal peptide" evidence="5">
    <location>
        <begin position="1"/>
        <end position="18"/>
    </location>
</feature>
<keyword evidence="4" id="KW-0788">Thiol protease</keyword>
<keyword evidence="2" id="KW-0645">Protease</keyword>
<dbReference type="EMBL" id="CP003746">
    <property type="protein sequence ID" value="AFU98720.1"/>
    <property type="molecule type" value="Genomic_DNA"/>
</dbReference>
<dbReference type="PROSITE" id="PS51935">
    <property type="entry name" value="NLPC_P60"/>
    <property type="match status" value="1"/>
</dbReference>
<gene>
    <name evidence="7" type="ordered locus">M5M_07645</name>
</gene>
<dbReference type="InterPro" id="IPR000064">
    <property type="entry name" value="NLP_P60_dom"/>
</dbReference>
<evidence type="ECO:0000256" key="4">
    <source>
        <dbReference type="ARBA" id="ARBA00022807"/>
    </source>
</evidence>
<dbReference type="GO" id="GO:0008234">
    <property type="term" value="F:cysteine-type peptidase activity"/>
    <property type="evidence" value="ECO:0007669"/>
    <property type="project" value="UniProtKB-KW"/>
</dbReference>
<dbReference type="RefSeq" id="WP_015046893.1">
    <property type="nucleotide sequence ID" value="NC_018868.3"/>
</dbReference>
<dbReference type="OrthoDB" id="9808890at2"/>
<dbReference type="Gene3D" id="3.90.1720.10">
    <property type="entry name" value="endopeptidase domain like (from Nostoc punctiforme)"/>
    <property type="match status" value="1"/>
</dbReference>
<dbReference type="STRING" id="1117647.M5M_07645"/>
<evidence type="ECO:0000256" key="1">
    <source>
        <dbReference type="ARBA" id="ARBA00007074"/>
    </source>
</evidence>
<keyword evidence="3" id="KW-0378">Hydrolase</keyword>
<dbReference type="eggNOG" id="COG0791">
    <property type="taxonomic scope" value="Bacteria"/>
</dbReference>
<keyword evidence="8" id="KW-1185">Reference proteome</keyword>
<name>K4KKI4_SIMAS</name>